<gene>
    <name evidence="2" type="ORF">FEE95_04995</name>
</gene>
<keyword evidence="1" id="KW-0472">Membrane</keyword>
<keyword evidence="1" id="KW-0812">Transmembrane</keyword>
<dbReference type="AlphaFoldDB" id="A0A5S3PUW1"/>
<reference evidence="2 3" key="1">
    <citation type="submission" date="2019-05" db="EMBL/GenBank/DDBJ databases">
        <authorList>
            <person name="Zhang J.-Y."/>
            <person name="Feg X."/>
            <person name="Du Z.-J."/>
        </authorList>
    </citation>
    <scope>NUCLEOTIDE SEQUENCE [LARGE SCALE GENOMIC DNA]</scope>
    <source>
        <strain evidence="2 3">RZ26</strain>
    </source>
</reference>
<evidence type="ECO:0008006" key="4">
    <source>
        <dbReference type="Google" id="ProtNLM"/>
    </source>
</evidence>
<feature type="transmembrane region" description="Helical" evidence="1">
    <location>
        <begin position="46"/>
        <end position="68"/>
    </location>
</feature>
<evidence type="ECO:0000313" key="3">
    <source>
        <dbReference type="Proteomes" id="UP000310314"/>
    </source>
</evidence>
<feature type="transmembrane region" description="Helical" evidence="1">
    <location>
        <begin position="117"/>
        <end position="137"/>
    </location>
</feature>
<evidence type="ECO:0000256" key="1">
    <source>
        <dbReference type="SAM" id="Phobius"/>
    </source>
</evidence>
<sequence length="139" mass="16360">MNLILLIHIFTTLFMCGLCWFVQIVHYPLFKEISAADFPTYQKKNYATGWITVPVMTIELFSGIWFLYTDYSPLFLVNMVLLVLIWGSTFVFQVPTHIQLIETPTHTLMNKLIRTNWIRTICWTVRALLLGYLVFFATR</sequence>
<keyword evidence="1" id="KW-1133">Transmembrane helix</keyword>
<dbReference type="Proteomes" id="UP000310314">
    <property type="component" value="Unassembled WGS sequence"/>
</dbReference>
<comment type="caution">
    <text evidence="2">The sequence shown here is derived from an EMBL/GenBank/DDBJ whole genome shotgun (WGS) entry which is preliminary data.</text>
</comment>
<dbReference type="RefSeq" id="WP_138656722.1">
    <property type="nucleotide sequence ID" value="NZ_VATY01000001.1"/>
</dbReference>
<feature type="transmembrane region" description="Helical" evidence="1">
    <location>
        <begin position="6"/>
        <end position="25"/>
    </location>
</feature>
<accession>A0A5S3PUW1</accession>
<name>A0A5S3PUW1_9FLAO</name>
<proteinExistence type="predicted"/>
<evidence type="ECO:0000313" key="2">
    <source>
        <dbReference type="EMBL" id="TMM58789.1"/>
    </source>
</evidence>
<organism evidence="2 3">
    <name type="scientific">Maribacter algarum</name>
    <name type="common">ex Zhang et al. 2020</name>
    <dbReference type="NCBI Taxonomy" id="2578118"/>
    <lineage>
        <taxon>Bacteria</taxon>
        <taxon>Pseudomonadati</taxon>
        <taxon>Bacteroidota</taxon>
        <taxon>Flavobacteriia</taxon>
        <taxon>Flavobacteriales</taxon>
        <taxon>Flavobacteriaceae</taxon>
        <taxon>Maribacter</taxon>
    </lineage>
</organism>
<protein>
    <recommendedName>
        <fullName evidence="4">DUF1772 domain-containing protein</fullName>
    </recommendedName>
</protein>
<dbReference type="OrthoDB" id="883418at2"/>
<keyword evidence="3" id="KW-1185">Reference proteome</keyword>
<dbReference type="EMBL" id="VATY01000001">
    <property type="protein sequence ID" value="TMM58789.1"/>
    <property type="molecule type" value="Genomic_DNA"/>
</dbReference>
<feature type="transmembrane region" description="Helical" evidence="1">
    <location>
        <begin position="74"/>
        <end position="96"/>
    </location>
</feature>